<proteinExistence type="predicted"/>
<reference evidence="6 7" key="1">
    <citation type="submission" date="2019-04" db="EMBL/GenBank/DDBJ databases">
        <title>Friends and foes A comparative genomics study of 23 Aspergillus species from section Flavi.</title>
        <authorList>
            <consortium name="DOE Joint Genome Institute"/>
            <person name="Kjaerbolling I."/>
            <person name="Vesth T."/>
            <person name="Frisvad J.C."/>
            <person name="Nybo J.L."/>
            <person name="Theobald S."/>
            <person name="Kildgaard S."/>
            <person name="Isbrandt T."/>
            <person name="Kuo A."/>
            <person name="Sato A."/>
            <person name="Lyhne E.K."/>
            <person name="Kogle M.E."/>
            <person name="Wiebenga A."/>
            <person name="Kun R.S."/>
            <person name="Lubbers R.J."/>
            <person name="Makela M.R."/>
            <person name="Barry K."/>
            <person name="Chovatia M."/>
            <person name="Clum A."/>
            <person name="Daum C."/>
            <person name="Haridas S."/>
            <person name="He G."/>
            <person name="LaButti K."/>
            <person name="Lipzen A."/>
            <person name="Mondo S."/>
            <person name="Riley R."/>
            <person name="Salamov A."/>
            <person name="Simmons B.A."/>
            <person name="Magnuson J.K."/>
            <person name="Henrissat B."/>
            <person name="Mortensen U.H."/>
            <person name="Larsen T.O."/>
            <person name="Devries R.P."/>
            <person name="Grigoriev I.V."/>
            <person name="Machida M."/>
            <person name="Baker S.E."/>
            <person name="Andersen M.R."/>
        </authorList>
    </citation>
    <scope>NUCLEOTIDE SEQUENCE [LARGE SCALE GENOMIC DNA]</scope>
    <source>
        <strain evidence="6 7">CBS 117626</strain>
    </source>
</reference>
<name>A0A5N6V8P9_ASPTM</name>
<dbReference type="InterPro" id="IPR053175">
    <property type="entry name" value="DHMBA_Reg_Transcription_Factor"/>
</dbReference>
<dbReference type="Proteomes" id="UP000326950">
    <property type="component" value="Unassembled WGS sequence"/>
</dbReference>
<dbReference type="PANTHER" id="PTHR38791">
    <property type="entry name" value="ZN(II)2CYS6 TRANSCRIPTION FACTOR (EUROFUNG)-RELATED-RELATED"/>
    <property type="match status" value="1"/>
</dbReference>
<keyword evidence="4" id="KW-0539">Nucleus</keyword>
<organism evidence="6 7">
    <name type="scientific">Aspergillus tamarii</name>
    <dbReference type="NCBI Taxonomy" id="41984"/>
    <lineage>
        <taxon>Eukaryota</taxon>
        <taxon>Fungi</taxon>
        <taxon>Dikarya</taxon>
        <taxon>Ascomycota</taxon>
        <taxon>Pezizomycotina</taxon>
        <taxon>Eurotiomycetes</taxon>
        <taxon>Eurotiomycetidae</taxon>
        <taxon>Eurotiales</taxon>
        <taxon>Aspergillaceae</taxon>
        <taxon>Aspergillus</taxon>
        <taxon>Aspergillus subgen. Circumdati</taxon>
    </lineage>
</organism>
<accession>A0A5N6V8P9</accession>
<evidence type="ECO:0000259" key="5">
    <source>
        <dbReference type="PROSITE" id="PS50048"/>
    </source>
</evidence>
<dbReference type="Pfam" id="PF00172">
    <property type="entry name" value="Zn_clus"/>
    <property type="match status" value="1"/>
</dbReference>
<dbReference type="SUPFAM" id="SSF57701">
    <property type="entry name" value="Zn2/Cys6 DNA-binding domain"/>
    <property type="match status" value="1"/>
</dbReference>
<dbReference type="InterPro" id="IPR001138">
    <property type="entry name" value="Zn2Cys6_DnaBD"/>
</dbReference>
<sequence>MVYPGHSSRGCYNCRSRKVKCDETKPICLRCTKAKRHCEGYRDSDANNNNVPEKQDTVPGSKVDLLVAKRNNRTTTPSDDFWGSVWMNTQFTTLLRYPSTALDRVNLHRLYADLVRLPQAASIYGGCLTYIPQLSPSLMSSSPLLPALSALILTFVVRKDNSQHAQEQAINSYHRALQLTRQIIDCNTTSRRNEVILTMLVLSMYEDLTNPCPNQSIFNPHLGGAIAFVKAQDLVSFQDKTSKGLYIALLTRFMAACLIIDTTHTVQEFPFTMPELLTLHDALVQTPFVSPRSQLQVYLCKLAILHLQISDVACNLNSGHTSSTNITGIVDSINATTHQLSQWPSSLPADWIYSTMVVPSEDWSLWTPVAHVYSSFWAANDWTRYRALQICTCHLRLRFYHLLTTATKRANTASISLDCLSSDISTTRVKIRNLANDICASMLYHLGYRCTGSADRQYPIEAYPQGKYARLTSASQVTWPLYVAGTVEGVDAAQRMWIASQLDVIGDEIGVKQANAMAEVVREVALRELIRGSGG</sequence>
<protein>
    <recommendedName>
        <fullName evidence="5">Zn(2)-C6 fungal-type domain-containing protein</fullName>
    </recommendedName>
</protein>
<keyword evidence="2" id="KW-0238">DNA-binding</keyword>
<dbReference type="CDD" id="cd00067">
    <property type="entry name" value="GAL4"/>
    <property type="match status" value="1"/>
</dbReference>
<dbReference type="EMBL" id="ML738590">
    <property type="protein sequence ID" value="KAE8167332.1"/>
    <property type="molecule type" value="Genomic_DNA"/>
</dbReference>
<dbReference type="GO" id="GO:0008270">
    <property type="term" value="F:zinc ion binding"/>
    <property type="evidence" value="ECO:0007669"/>
    <property type="project" value="InterPro"/>
</dbReference>
<dbReference type="OrthoDB" id="3525185at2759"/>
<dbReference type="AlphaFoldDB" id="A0A5N6V8P9"/>
<evidence type="ECO:0000256" key="3">
    <source>
        <dbReference type="ARBA" id="ARBA00023163"/>
    </source>
</evidence>
<dbReference type="GO" id="GO:0009893">
    <property type="term" value="P:positive regulation of metabolic process"/>
    <property type="evidence" value="ECO:0007669"/>
    <property type="project" value="UniProtKB-ARBA"/>
</dbReference>
<gene>
    <name evidence="6" type="ORF">BDV40DRAFT_295916</name>
</gene>
<dbReference type="GO" id="GO:0000981">
    <property type="term" value="F:DNA-binding transcription factor activity, RNA polymerase II-specific"/>
    <property type="evidence" value="ECO:0007669"/>
    <property type="project" value="InterPro"/>
</dbReference>
<keyword evidence="3" id="KW-0804">Transcription</keyword>
<evidence type="ECO:0000313" key="7">
    <source>
        <dbReference type="Proteomes" id="UP000326950"/>
    </source>
</evidence>
<dbReference type="PROSITE" id="PS50048">
    <property type="entry name" value="ZN2_CY6_FUNGAL_2"/>
    <property type="match status" value="1"/>
</dbReference>
<dbReference type="GO" id="GO:0003677">
    <property type="term" value="F:DNA binding"/>
    <property type="evidence" value="ECO:0007669"/>
    <property type="project" value="UniProtKB-KW"/>
</dbReference>
<dbReference type="PANTHER" id="PTHR38791:SF5">
    <property type="entry name" value="TRANSCRIPTION FACTOR DBAG-RELATED"/>
    <property type="match status" value="1"/>
</dbReference>
<feature type="domain" description="Zn(2)-C6 fungal-type" evidence="5">
    <location>
        <begin position="10"/>
        <end position="38"/>
    </location>
</feature>
<dbReference type="Gene3D" id="4.10.240.10">
    <property type="entry name" value="Zn(2)-C6 fungal-type DNA-binding domain"/>
    <property type="match status" value="1"/>
</dbReference>
<dbReference type="PROSITE" id="PS00463">
    <property type="entry name" value="ZN2_CY6_FUNGAL_1"/>
    <property type="match status" value="1"/>
</dbReference>
<dbReference type="SMART" id="SM00066">
    <property type="entry name" value="GAL4"/>
    <property type="match status" value="1"/>
</dbReference>
<evidence type="ECO:0000256" key="4">
    <source>
        <dbReference type="ARBA" id="ARBA00023242"/>
    </source>
</evidence>
<keyword evidence="1" id="KW-0805">Transcription regulation</keyword>
<keyword evidence="7" id="KW-1185">Reference proteome</keyword>
<evidence type="ECO:0000256" key="2">
    <source>
        <dbReference type="ARBA" id="ARBA00023125"/>
    </source>
</evidence>
<evidence type="ECO:0000256" key="1">
    <source>
        <dbReference type="ARBA" id="ARBA00023015"/>
    </source>
</evidence>
<evidence type="ECO:0000313" key="6">
    <source>
        <dbReference type="EMBL" id="KAE8167332.1"/>
    </source>
</evidence>
<dbReference type="InterPro" id="IPR036864">
    <property type="entry name" value="Zn2-C6_fun-type_DNA-bd_sf"/>
</dbReference>